<dbReference type="EMBL" id="CP054856">
    <property type="protein sequence ID" value="QVM85252.1"/>
    <property type="molecule type" value="Genomic_DNA"/>
</dbReference>
<dbReference type="RefSeq" id="WP_213500901.1">
    <property type="nucleotide sequence ID" value="NZ_CP054856.1"/>
</dbReference>
<keyword evidence="2" id="KW-1185">Reference proteome</keyword>
<gene>
    <name evidence="1" type="ORF">HT578_17535</name>
</gene>
<evidence type="ECO:0000313" key="2">
    <source>
        <dbReference type="Proteomes" id="UP000677126"/>
    </source>
</evidence>
<reference evidence="1 2" key="1">
    <citation type="journal article" date="2021" name="Int. J. Syst. Evol. Microbiol.">
        <title>Novosphingobium decolorationis sp. nov., an aniline blue-decolourizing bacterium isolated from East Pacific sediment.</title>
        <authorList>
            <person name="Chen X."/>
            <person name="Dong B."/>
            <person name="Chen T."/>
            <person name="Ren N."/>
            <person name="Wang J."/>
            <person name="Xu Y."/>
            <person name="Yang J."/>
            <person name="Zhu S."/>
            <person name="Chen J."/>
        </authorList>
    </citation>
    <scope>NUCLEOTIDE SEQUENCE [LARGE SCALE GENOMIC DNA]</scope>
    <source>
        <strain evidence="1 2">502str22</strain>
    </source>
</reference>
<proteinExistence type="predicted"/>
<name>A0ABX8E8B8_9SPHN</name>
<accession>A0ABX8E8B8</accession>
<dbReference type="Proteomes" id="UP000677126">
    <property type="component" value="Chromosome"/>
</dbReference>
<evidence type="ECO:0000313" key="1">
    <source>
        <dbReference type="EMBL" id="QVM85252.1"/>
    </source>
</evidence>
<protein>
    <submittedName>
        <fullName evidence="1">Uncharacterized protein</fullName>
    </submittedName>
</protein>
<organism evidence="1 2">
    <name type="scientific">Novosphingobium decolorationis</name>
    <dbReference type="NCBI Taxonomy" id="2698673"/>
    <lineage>
        <taxon>Bacteria</taxon>
        <taxon>Pseudomonadati</taxon>
        <taxon>Pseudomonadota</taxon>
        <taxon>Alphaproteobacteria</taxon>
        <taxon>Sphingomonadales</taxon>
        <taxon>Sphingomonadaceae</taxon>
        <taxon>Novosphingobium</taxon>
    </lineage>
</organism>
<sequence>MLYHAGLLDPDGSQSRCREWIARRGWNTPEFPDDVREDLAIWLAMPGFHIQYHVRNLRSSWSTIVAARRYLADFENLADMVTANWMSATRDDAIRLSKLRPGGQSSPIPLLCQLKILDDLKVGHTKASLARTYACSSRSIWTIQNQGLQWTGELPLGFRLLVTQR</sequence>